<evidence type="ECO:0000313" key="3">
    <source>
        <dbReference type="Proteomes" id="UP001633002"/>
    </source>
</evidence>
<proteinExistence type="predicted"/>
<protein>
    <submittedName>
        <fullName evidence="2">Uncharacterized protein</fullName>
    </submittedName>
</protein>
<evidence type="ECO:0000256" key="1">
    <source>
        <dbReference type="SAM" id="MobiDB-lite"/>
    </source>
</evidence>
<dbReference type="AlphaFoldDB" id="A0ABD3I335"/>
<keyword evidence="3" id="KW-1185">Reference proteome</keyword>
<comment type="caution">
    <text evidence="2">The sequence shown here is derived from an EMBL/GenBank/DDBJ whole genome shotgun (WGS) entry which is preliminary data.</text>
</comment>
<reference evidence="2 3" key="1">
    <citation type="submission" date="2024-09" db="EMBL/GenBank/DDBJ databases">
        <title>Chromosome-scale assembly of Riccia sorocarpa.</title>
        <authorList>
            <person name="Paukszto L."/>
        </authorList>
    </citation>
    <scope>NUCLEOTIDE SEQUENCE [LARGE SCALE GENOMIC DNA]</scope>
    <source>
        <strain evidence="2">LP-2024</strain>
        <tissue evidence="2">Aerial parts of the thallus</tissue>
    </source>
</reference>
<dbReference type="Proteomes" id="UP001633002">
    <property type="component" value="Unassembled WGS sequence"/>
</dbReference>
<organism evidence="2 3">
    <name type="scientific">Riccia sorocarpa</name>
    <dbReference type="NCBI Taxonomy" id="122646"/>
    <lineage>
        <taxon>Eukaryota</taxon>
        <taxon>Viridiplantae</taxon>
        <taxon>Streptophyta</taxon>
        <taxon>Embryophyta</taxon>
        <taxon>Marchantiophyta</taxon>
        <taxon>Marchantiopsida</taxon>
        <taxon>Marchantiidae</taxon>
        <taxon>Marchantiales</taxon>
        <taxon>Ricciaceae</taxon>
        <taxon>Riccia</taxon>
    </lineage>
</organism>
<feature type="compositionally biased region" description="Low complexity" evidence="1">
    <location>
        <begin position="207"/>
        <end position="221"/>
    </location>
</feature>
<name>A0ABD3I335_9MARC</name>
<evidence type="ECO:0000313" key="2">
    <source>
        <dbReference type="EMBL" id="KAL3698118.1"/>
    </source>
</evidence>
<feature type="region of interest" description="Disordered" evidence="1">
    <location>
        <begin position="178"/>
        <end position="221"/>
    </location>
</feature>
<sequence>MFEPSVSRFCVLGFANSVEVSDLVMEPLPQIRTTAQAELVSAIEQWCSEKGTDLYVDQLLGLVDTEFLRTWGGLAHVKFPKLSSRLPSGKIPNRHWRYRTHGDDQYFDDIFHSKVKLVWPDEDFIREVPPINRDEQSAETQTCPAEIQKEVSIPIGATQQSTCIVRCIAQIYVHPFPLPNEQGERKRRRLPAWITASPPPETCPEASSSGSSGSDSSGSSQ</sequence>
<dbReference type="EMBL" id="JBJQOH010000002">
    <property type="protein sequence ID" value="KAL3698118.1"/>
    <property type="molecule type" value="Genomic_DNA"/>
</dbReference>
<accession>A0ABD3I335</accession>
<gene>
    <name evidence="2" type="ORF">R1sor_012194</name>
</gene>